<protein>
    <submittedName>
        <fullName evidence="2">Uncharacterized protein</fullName>
    </submittedName>
</protein>
<evidence type="ECO:0000313" key="2">
    <source>
        <dbReference type="EMBL" id="SMH43421.1"/>
    </source>
</evidence>
<dbReference type="EMBL" id="FXBL01000004">
    <property type="protein sequence ID" value="SMH43421.1"/>
    <property type="molecule type" value="Genomic_DNA"/>
</dbReference>
<keyword evidence="3" id="KW-1185">Reference proteome</keyword>
<feature type="region of interest" description="Disordered" evidence="1">
    <location>
        <begin position="62"/>
        <end position="100"/>
    </location>
</feature>
<reference evidence="2 3" key="1">
    <citation type="submission" date="2017-04" db="EMBL/GenBank/DDBJ databases">
        <authorList>
            <person name="Afonso C.L."/>
            <person name="Miller P.J."/>
            <person name="Scott M.A."/>
            <person name="Spackman E."/>
            <person name="Goraichik I."/>
            <person name="Dimitrov K.M."/>
            <person name="Suarez D.L."/>
            <person name="Swayne D.E."/>
        </authorList>
    </citation>
    <scope>NUCLEOTIDE SEQUENCE [LARGE SCALE GENOMIC DNA]</scope>
    <source>
        <strain evidence="2 3">B5P</strain>
    </source>
</reference>
<organism evidence="2 3">
    <name type="scientific">Mesorhizobium australicum</name>
    <dbReference type="NCBI Taxonomy" id="536018"/>
    <lineage>
        <taxon>Bacteria</taxon>
        <taxon>Pseudomonadati</taxon>
        <taxon>Pseudomonadota</taxon>
        <taxon>Alphaproteobacteria</taxon>
        <taxon>Hyphomicrobiales</taxon>
        <taxon>Phyllobacteriaceae</taxon>
        <taxon>Mesorhizobium</taxon>
    </lineage>
</organism>
<dbReference type="InterPro" id="IPR021880">
    <property type="entry name" value="DUF3489"/>
</dbReference>
<dbReference type="Pfam" id="PF11994">
    <property type="entry name" value="DUF3489"/>
    <property type="match status" value="1"/>
</dbReference>
<dbReference type="Proteomes" id="UP000193083">
    <property type="component" value="Unassembled WGS sequence"/>
</dbReference>
<name>A0A1X7NYE5_9HYPH</name>
<evidence type="ECO:0000313" key="3">
    <source>
        <dbReference type="Proteomes" id="UP000193083"/>
    </source>
</evidence>
<evidence type="ECO:0000256" key="1">
    <source>
        <dbReference type="SAM" id="MobiDB-lite"/>
    </source>
</evidence>
<sequence>MTNTSNLYRKVRALVAKTVTNGCEPAEAISAANLASKLIAEHQLDAAKIDWPAAPEGYRWEGTPGVGGELVAEAPVPEKPKRTRTPKAEPKPKRPTRKERVAEMLRSQDGTTIEAIMSEFGVLAHSARAMVSVYGREIGGVTYDRENKVYRARA</sequence>
<proteinExistence type="predicted"/>
<dbReference type="OrthoDB" id="7206991at2"/>
<accession>A0A1X7NYE5</accession>
<dbReference type="RefSeq" id="WP_085464798.1">
    <property type="nucleotide sequence ID" value="NZ_FXBL01000004.1"/>
</dbReference>
<gene>
    <name evidence="2" type="ORF">SAMN02982922_2906</name>
</gene>
<dbReference type="AlphaFoldDB" id="A0A1X7NYE5"/>
<feature type="compositionally biased region" description="Basic and acidic residues" evidence="1">
    <location>
        <begin position="76"/>
        <end position="100"/>
    </location>
</feature>